<dbReference type="PANTHER" id="PTHR22807">
    <property type="entry name" value="NOP2 YEAST -RELATED NOL1/NOP2/FMU SUN DOMAIN-CONTAINING"/>
    <property type="match status" value="1"/>
</dbReference>
<reference evidence="7 8" key="1">
    <citation type="submission" date="2018-03" db="EMBL/GenBank/DDBJ databases">
        <title>Genomic Encyclopedia of Type Strains, Phase III (KMG-III): the genomes of soil and plant-associated and newly described type strains.</title>
        <authorList>
            <person name="Whitman W."/>
        </authorList>
    </citation>
    <scope>NUCLEOTIDE SEQUENCE [LARGE SCALE GENOMIC DNA]</scope>
    <source>
        <strain evidence="7 8">CGMCC 1.12700</strain>
    </source>
</reference>
<evidence type="ECO:0000313" key="7">
    <source>
        <dbReference type="EMBL" id="PSK89064.1"/>
    </source>
</evidence>
<evidence type="ECO:0000256" key="5">
    <source>
        <dbReference type="PROSITE-ProRule" id="PRU01023"/>
    </source>
</evidence>
<keyword evidence="3 5" id="KW-0949">S-adenosyl-L-methionine</keyword>
<dbReference type="Pfam" id="PF01189">
    <property type="entry name" value="Methyltr_RsmB-F"/>
    <property type="match status" value="1"/>
</dbReference>
<evidence type="ECO:0000256" key="3">
    <source>
        <dbReference type="ARBA" id="ARBA00022691"/>
    </source>
</evidence>
<keyword evidence="1 5" id="KW-0489">Methyltransferase</keyword>
<comment type="caution">
    <text evidence="7">The sequence shown here is derived from an EMBL/GenBank/DDBJ whole genome shotgun (WGS) entry which is preliminary data.</text>
</comment>
<accession>A0A2P8CVR7</accession>
<dbReference type="SUPFAM" id="SSF53335">
    <property type="entry name" value="S-adenosyl-L-methionine-dependent methyltransferases"/>
    <property type="match status" value="1"/>
</dbReference>
<feature type="binding site" evidence="5">
    <location>
        <position position="284"/>
    </location>
    <ligand>
        <name>S-adenosyl-L-methionine</name>
        <dbReference type="ChEBI" id="CHEBI:59789"/>
    </ligand>
</feature>
<proteinExistence type="inferred from homology"/>
<feature type="binding site" evidence="5">
    <location>
        <position position="235"/>
    </location>
    <ligand>
        <name>S-adenosyl-L-methionine</name>
        <dbReference type="ChEBI" id="CHEBI:59789"/>
    </ligand>
</feature>
<gene>
    <name evidence="7" type="ORF">B0I18_11376</name>
</gene>
<dbReference type="GO" id="GO:0003723">
    <property type="term" value="F:RNA binding"/>
    <property type="evidence" value="ECO:0007669"/>
    <property type="project" value="UniProtKB-UniRule"/>
</dbReference>
<evidence type="ECO:0000259" key="6">
    <source>
        <dbReference type="PROSITE" id="PS51686"/>
    </source>
</evidence>
<dbReference type="InterPro" id="IPR049560">
    <property type="entry name" value="MeTrfase_RsmB-F_NOP2_cat"/>
</dbReference>
<dbReference type="PANTHER" id="PTHR22807:SF53">
    <property type="entry name" value="RIBOSOMAL RNA SMALL SUBUNIT METHYLTRANSFERASE B-RELATED"/>
    <property type="match status" value="1"/>
</dbReference>
<dbReference type="EMBL" id="PYGD01000013">
    <property type="protein sequence ID" value="PSK89064.1"/>
    <property type="molecule type" value="Genomic_DNA"/>
</dbReference>
<dbReference type="GO" id="GO:0008173">
    <property type="term" value="F:RNA methyltransferase activity"/>
    <property type="evidence" value="ECO:0007669"/>
    <property type="project" value="InterPro"/>
</dbReference>
<comment type="similarity">
    <text evidence="5">Belongs to the class I-like SAM-binding methyltransferase superfamily. RsmB/NOP family.</text>
</comment>
<evidence type="ECO:0000256" key="2">
    <source>
        <dbReference type="ARBA" id="ARBA00022679"/>
    </source>
</evidence>
<dbReference type="Gene3D" id="3.40.50.150">
    <property type="entry name" value="Vaccinia Virus protein VP39"/>
    <property type="match status" value="1"/>
</dbReference>
<dbReference type="InterPro" id="IPR029063">
    <property type="entry name" value="SAM-dependent_MTases_sf"/>
</dbReference>
<keyword evidence="8" id="KW-1185">Reference proteome</keyword>
<sequence>MQFLLFHIESVLTTYKGNPPLSVFLKAYFRQHPKLGSRDRKAISEAVYIYYRCASAWDNGAPVLPVIKTGMQLCGSDNPFLDRVLQGVAAAPVPIVEAGFPVPLSAGMSAGGWLASLRRQPRLFIRVRKQVDKVMVLLQQSDIDCHKEATGWPAGQERADDCLSLKNGAPVDRLLEEEDYVVQDWASQASIQGALDLMRQAGFVPQQVWDVCSGAGGKSILLKDKLPAFRLLVSDIRESILHNLKMRFRKYHLSGLEMKVIDNTATQQVAAALEGRLFDTIICDVPCSGSGTWARTPEQFHFFEMEQLQKFAALQYPIAANALSCLAPGGFFVYITCSVFVAENEAVVQRLMEGRPGLQLLHSGIIDGISRGADCMFVAVFRNQLP</sequence>
<keyword evidence="4 5" id="KW-0694">RNA-binding</keyword>
<dbReference type="Proteomes" id="UP000240572">
    <property type="component" value="Unassembled WGS sequence"/>
</dbReference>
<feature type="domain" description="SAM-dependent MTase RsmB/NOP-type" evidence="6">
    <location>
        <begin position="113"/>
        <end position="386"/>
    </location>
</feature>
<organism evidence="7 8">
    <name type="scientific">Taibaiella chishuiensis</name>
    <dbReference type="NCBI Taxonomy" id="1434707"/>
    <lineage>
        <taxon>Bacteria</taxon>
        <taxon>Pseudomonadati</taxon>
        <taxon>Bacteroidota</taxon>
        <taxon>Chitinophagia</taxon>
        <taxon>Chitinophagales</taxon>
        <taxon>Chitinophagaceae</taxon>
        <taxon>Taibaiella</taxon>
    </lineage>
</organism>
<dbReference type="OrthoDB" id="9810297at2"/>
<evidence type="ECO:0000256" key="4">
    <source>
        <dbReference type="ARBA" id="ARBA00022884"/>
    </source>
</evidence>
<dbReference type="AlphaFoldDB" id="A0A2P8CVR7"/>
<protein>
    <submittedName>
        <fullName evidence="7">16S rRNA (Cytosine967-C5)-methyltransferase</fullName>
    </submittedName>
</protein>
<dbReference type="GO" id="GO:0001510">
    <property type="term" value="P:RNA methylation"/>
    <property type="evidence" value="ECO:0007669"/>
    <property type="project" value="InterPro"/>
</dbReference>
<evidence type="ECO:0000313" key="8">
    <source>
        <dbReference type="Proteomes" id="UP000240572"/>
    </source>
</evidence>
<dbReference type="PROSITE" id="PS51686">
    <property type="entry name" value="SAM_MT_RSMB_NOP"/>
    <property type="match status" value="1"/>
</dbReference>
<dbReference type="RefSeq" id="WP_106525088.1">
    <property type="nucleotide sequence ID" value="NZ_PYGD01000013.1"/>
</dbReference>
<keyword evidence="2 5" id="KW-0808">Transferase</keyword>
<evidence type="ECO:0000256" key="1">
    <source>
        <dbReference type="ARBA" id="ARBA00022603"/>
    </source>
</evidence>
<dbReference type="InterPro" id="IPR023267">
    <property type="entry name" value="RCMT"/>
</dbReference>
<name>A0A2P8CVR7_9BACT</name>
<feature type="binding site" evidence="5">
    <location>
        <position position="262"/>
    </location>
    <ligand>
        <name>S-adenosyl-L-methionine</name>
        <dbReference type="ChEBI" id="CHEBI:59789"/>
    </ligand>
</feature>
<dbReference type="InterPro" id="IPR001678">
    <property type="entry name" value="MeTrfase_RsmB-F_NOP2_dom"/>
</dbReference>
<dbReference type="PRINTS" id="PR02008">
    <property type="entry name" value="RCMTFAMILY"/>
</dbReference>
<comment type="caution">
    <text evidence="5">Lacks conserved residue(s) required for the propagation of feature annotation.</text>
</comment>
<feature type="active site" description="Nucleophile" evidence="5">
    <location>
        <position position="337"/>
    </location>
</feature>